<dbReference type="Pfam" id="PF03184">
    <property type="entry name" value="DDE_1"/>
    <property type="match status" value="1"/>
</dbReference>
<dbReference type="InterPro" id="IPR006600">
    <property type="entry name" value="HTH_CenpB_DNA-bd_dom"/>
</dbReference>
<comment type="subcellular location">
    <subcellularLocation>
        <location evidence="1">Nucleus</location>
    </subcellularLocation>
</comment>
<dbReference type="Gene3D" id="1.10.10.60">
    <property type="entry name" value="Homeodomain-like"/>
    <property type="match status" value="2"/>
</dbReference>
<evidence type="ECO:0000313" key="5">
    <source>
        <dbReference type="EnsemblMetazoa" id="XP_011671263"/>
    </source>
</evidence>
<evidence type="ECO:0000313" key="6">
    <source>
        <dbReference type="Proteomes" id="UP000007110"/>
    </source>
</evidence>
<dbReference type="PANTHER" id="PTHR19303:SF73">
    <property type="entry name" value="PROTEIN PDC2"/>
    <property type="match status" value="1"/>
</dbReference>
<dbReference type="InterPro" id="IPR009057">
    <property type="entry name" value="Homeodomain-like_sf"/>
</dbReference>
<keyword evidence="2" id="KW-0238">DNA-binding</keyword>
<dbReference type="PANTHER" id="PTHR19303">
    <property type="entry name" value="TRANSPOSON"/>
    <property type="match status" value="1"/>
</dbReference>
<dbReference type="AlphaFoldDB" id="A0A7M7HFF3"/>
<dbReference type="GeneID" id="105441642"/>
<proteinExistence type="predicted"/>
<sequence>MATPINRVELTLPKKVELLQCLSRGATSKSVVKKFGVSKSQVYRLVKSKDRIFALYELGLGGQRKRDMRRRTCKEQVVSQALHVWYLQKVARGERLSGPMVKAKATELAAAKGRDFIPSGGWLERWKLRHDISFRKGHSEKHQTESMNSNSCSLEKDEMMEIMSRYSPSNIFSACGTALYFRGYPDNGRCRKGSELPGGKGANERITVMLCTNIDGTEKLPLLAIGETKKSKSFPKDGGRLPVSYTAATNSWMTRDIFQEWLQQWDLELRDANRHICLFVYDCPSHNPQDIQLTNIMLKLLPQHKPSVLWPMEVGVTKIWKAQYRSRLCCRINAALDADECKHALDVAGSLTLLDALYLIKDSWSAVATENILACFAKASFMKSEPDDDTLACLEDIFTNILIPDNMTLQEFDEFISLDDDLEIEGELSDLDLLSVAKKSLDLLDGNEHVSDDSDSVEEKGILTSEHKIKMLDHLRRFVQENAMNHLLPFVKEIEDKVYSQVHVSGTQENVN</sequence>
<evidence type="ECO:0000256" key="1">
    <source>
        <dbReference type="ARBA" id="ARBA00004123"/>
    </source>
</evidence>
<accession>A0A7M7HFF3</accession>
<name>A0A7M7HFF3_STRPU</name>
<dbReference type="SMART" id="SM00674">
    <property type="entry name" value="CENPB"/>
    <property type="match status" value="1"/>
</dbReference>
<evidence type="ECO:0000256" key="3">
    <source>
        <dbReference type="ARBA" id="ARBA00023242"/>
    </source>
</evidence>
<keyword evidence="6" id="KW-1185">Reference proteome</keyword>
<dbReference type="Pfam" id="PF04218">
    <property type="entry name" value="CENP-B_N"/>
    <property type="match status" value="1"/>
</dbReference>
<dbReference type="InParanoid" id="A0A7M7HFF3"/>
<dbReference type="EnsemblMetazoa" id="XM_011672961">
    <property type="protein sequence ID" value="XP_011671263"/>
    <property type="gene ID" value="LOC105441642"/>
</dbReference>
<keyword evidence="3" id="KW-0539">Nucleus</keyword>
<dbReference type="InterPro" id="IPR004875">
    <property type="entry name" value="DDE_SF_endonuclease_dom"/>
</dbReference>
<evidence type="ECO:0000256" key="2">
    <source>
        <dbReference type="ARBA" id="ARBA00023125"/>
    </source>
</evidence>
<dbReference type="InterPro" id="IPR050863">
    <property type="entry name" value="CenT-Element_Derived"/>
</dbReference>
<dbReference type="OrthoDB" id="9909311at2759"/>
<feature type="domain" description="HTH CENPB-type" evidence="4">
    <location>
        <begin position="66"/>
        <end position="136"/>
    </location>
</feature>
<dbReference type="KEGG" id="spu:105441642"/>
<dbReference type="RefSeq" id="XP_011671263.2">
    <property type="nucleotide sequence ID" value="XM_011672961.2"/>
</dbReference>
<reference evidence="6" key="1">
    <citation type="submission" date="2015-02" db="EMBL/GenBank/DDBJ databases">
        <title>Genome sequencing for Strongylocentrotus purpuratus.</title>
        <authorList>
            <person name="Murali S."/>
            <person name="Liu Y."/>
            <person name="Vee V."/>
            <person name="English A."/>
            <person name="Wang M."/>
            <person name="Skinner E."/>
            <person name="Han Y."/>
            <person name="Muzny D.M."/>
            <person name="Worley K.C."/>
            <person name="Gibbs R.A."/>
        </authorList>
    </citation>
    <scope>NUCLEOTIDE SEQUENCE</scope>
</reference>
<dbReference type="GO" id="GO:0003677">
    <property type="term" value="F:DNA binding"/>
    <property type="evidence" value="ECO:0000318"/>
    <property type="project" value="GO_Central"/>
</dbReference>
<dbReference type="SUPFAM" id="SSF46689">
    <property type="entry name" value="Homeodomain-like"/>
    <property type="match status" value="2"/>
</dbReference>
<dbReference type="GO" id="GO:0005634">
    <property type="term" value="C:nucleus"/>
    <property type="evidence" value="ECO:0000318"/>
    <property type="project" value="GO_Central"/>
</dbReference>
<evidence type="ECO:0000259" key="4">
    <source>
        <dbReference type="PROSITE" id="PS51253"/>
    </source>
</evidence>
<dbReference type="Pfam" id="PF03221">
    <property type="entry name" value="HTH_Tnp_Tc5"/>
    <property type="match status" value="1"/>
</dbReference>
<protein>
    <recommendedName>
        <fullName evidence="4">HTH CENPB-type domain-containing protein</fullName>
    </recommendedName>
</protein>
<dbReference type="Proteomes" id="UP000007110">
    <property type="component" value="Unassembled WGS sequence"/>
</dbReference>
<organism evidence="5 6">
    <name type="scientific">Strongylocentrotus purpuratus</name>
    <name type="common">Purple sea urchin</name>
    <dbReference type="NCBI Taxonomy" id="7668"/>
    <lineage>
        <taxon>Eukaryota</taxon>
        <taxon>Metazoa</taxon>
        <taxon>Echinodermata</taxon>
        <taxon>Eleutherozoa</taxon>
        <taxon>Echinozoa</taxon>
        <taxon>Echinoidea</taxon>
        <taxon>Euechinoidea</taxon>
        <taxon>Echinacea</taxon>
        <taxon>Camarodonta</taxon>
        <taxon>Echinidea</taxon>
        <taxon>Strongylocentrotidae</taxon>
        <taxon>Strongylocentrotus</taxon>
    </lineage>
</organism>
<dbReference type="PROSITE" id="PS51253">
    <property type="entry name" value="HTH_CENPB"/>
    <property type="match status" value="1"/>
</dbReference>
<reference evidence="5" key="2">
    <citation type="submission" date="2021-01" db="UniProtKB">
        <authorList>
            <consortium name="EnsemblMetazoa"/>
        </authorList>
    </citation>
    <scope>IDENTIFICATION</scope>
</reference>
<dbReference type="InterPro" id="IPR007889">
    <property type="entry name" value="HTH_Psq"/>
</dbReference>
<dbReference type="OMA" id="YHWERLL"/>